<proteinExistence type="predicted"/>
<accession>A0A6N1NIX7</accession>
<dbReference type="PANTHER" id="PTHR36973">
    <property type="entry name" value="SLL1456 PROTEIN-RELATED"/>
    <property type="match status" value="1"/>
</dbReference>
<dbReference type="PANTHER" id="PTHR36973:SF4">
    <property type="entry name" value="NODULATION PROTEIN"/>
    <property type="match status" value="1"/>
</dbReference>
<reference evidence="2" key="2">
    <citation type="journal article" date="2018" name="Nat. Commun.">
        <title>Tailed giant Tupanvirus possesses the most complete translational apparatus of the known virosphere.</title>
        <authorList>
            <person name="Abrahao J."/>
            <person name="Silva L."/>
            <person name="Silva L.S."/>
            <person name="Khalil J.Y.B."/>
            <person name="Rodrigues R."/>
            <person name="Arantes T."/>
            <person name="Assis F."/>
            <person name="Boratto P."/>
            <person name="Andrade M."/>
            <person name="Kroon E.G."/>
            <person name="Ribeiro B."/>
            <person name="Bergier I."/>
            <person name="Seligmann H."/>
            <person name="Ghigo E."/>
            <person name="Colson P."/>
            <person name="Levasseur A."/>
            <person name="Kroemer G."/>
            <person name="Raoult D."/>
            <person name="La Scola B."/>
        </authorList>
    </citation>
    <scope>NUCLEOTIDE SEQUENCE [LARGE SCALE GENOMIC DNA]</scope>
    <source>
        <strain evidence="2">Soda lake</strain>
    </source>
</reference>
<keyword evidence="2" id="KW-0808">Transferase</keyword>
<dbReference type="GeneID" id="80518251"/>
<dbReference type="InterPro" id="IPR006342">
    <property type="entry name" value="FkbM_mtfrase"/>
</dbReference>
<dbReference type="InterPro" id="IPR053188">
    <property type="entry name" value="FkbM_Methyltransferase"/>
</dbReference>
<dbReference type="GO" id="GO:0008171">
    <property type="term" value="F:O-methyltransferase activity"/>
    <property type="evidence" value="ECO:0007669"/>
    <property type="project" value="TreeGrafter"/>
</dbReference>
<evidence type="ECO:0000259" key="1">
    <source>
        <dbReference type="Pfam" id="PF05050"/>
    </source>
</evidence>
<feature type="domain" description="Methyltransferase FkbM" evidence="1">
    <location>
        <begin position="71"/>
        <end position="179"/>
    </location>
</feature>
<dbReference type="Pfam" id="PF05050">
    <property type="entry name" value="Methyltransf_21"/>
    <property type="match status" value="1"/>
</dbReference>
<dbReference type="EMBL" id="KY523104">
    <property type="protein sequence ID" value="QKU34835.1"/>
    <property type="molecule type" value="Genomic_DNA"/>
</dbReference>
<dbReference type="RefSeq" id="YP_010781487.1">
    <property type="nucleotide sequence ID" value="NC_075039.1"/>
</dbReference>
<dbReference type="Gene3D" id="3.40.50.150">
    <property type="entry name" value="Vaccinia Virus protein VP39"/>
    <property type="match status" value="1"/>
</dbReference>
<reference evidence="2" key="1">
    <citation type="submission" date="2017-01" db="EMBL/GenBank/DDBJ databases">
        <authorList>
            <person name="Assis F.L."/>
            <person name="Abrahao J.S."/>
            <person name="Silva L."/>
            <person name="Khalil J.B."/>
            <person name="Rodrigues R."/>
            <person name="Silva L.S."/>
            <person name="Arantes T."/>
            <person name="Boratto P."/>
            <person name="Andrade M."/>
            <person name="Kroon E.G."/>
            <person name="Ribeiro B."/>
            <person name="Bergier I."/>
            <person name="Seligmann H."/>
            <person name="Ghigo E."/>
            <person name="Colson P."/>
            <person name="Levasseur A."/>
            <person name="Raoult D."/>
            <person name="Scola B.L."/>
        </authorList>
    </citation>
    <scope>NUCLEOTIDE SEQUENCE</scope>
    <source>
        <strain evidence="2">Soda lake</strain>
    </source>
</reference>
<dbReference type="KEGG" id="vg:80518251"/>
<protein>
    <submittedName>
        <fullName evidence="2">Methyltransferase FkbM family protein</fullName>
    </submittedName>
</protein>
<dbReference type="InterPro" id="IPR029063">
    <property type="entry name" value="SAM-dependent_MTases_sf"/>
</dbReference>
<name>A0A6N1NIX7_9VIRU</name>
<evidence type="ECO:0000313" key="2">
    <source>
        <dbReference type="EMBL" id="QKU34835.1"/>
    </source>
</evidence>
<dbReference type="SUPFAM" id="SSF53335">
    <property type="entry name" value="S-adenosyl-L-methionine-dependent methyltransferases"/>
    <property type="match status" value="1"/>
</dbReference>
<organism evidence="2">
    <name type="scientific">Tupanvirus soda lake</name>
    <dbReference type="NCBI Taxonomy" id="2126985"/>
    <lineage>
        <taxon>Viruses</taxon>
        <taxon>Varidnaviria</taxon>
        <taxon>Bamfordvirae</taxon>
        <taxon>Nucleocytoviricota</taxon>
        <taxon>Megaviricetes</taxon>
        <taxon>Imitervirales</taxon>
        <taxon>Mimiviridae</taxon>
        <taxon>Megamimivirinae</taxon>
        <taxon>Tupanvirus</taxon>
        <taxon>Tupanvirus salinum</taxon>
    </lineage>
</organism>
<keyword evidence="2" id="KW-0489">Methyltransferase</keyword>
<dbReference type="NCBIfam" id="TIGR01444">
    <property type="entry name" value="fkbM_fam"/>
    <property type="match status" value="1"/>
</dbReference>
<dbReference type="GO" id="GO:0032259">
    <property type="term" value="P:methylation"/>
    <property type="evidence" value="ECO:0007669"/>
    <property type="project" value="UniProtKB-KW"/>
</dbReference>
<sequence length="250" mass="29239">MPNELLFYNMLNSIEQYYLELSEKDLLPQNHIKYLEKLKRDGFEPNVIYDIGSCVLHWTRHAKRIWPNAQIILFDANPYCKFLYDGYQFYSGILSNISGINKKFYLNEFSPGGASYYREIGSPYSNQLYPENRYYMIKSMTLDDVATKYNLPPPDLVKMDVQGSEKDILEGGKNIMNNTKHLIMEIPKPGIMYNQNSPSREETFKLADILGWECTAPLFSDNGNFDGDYGFTRKKFVDKINNIYDNQTYY</sequence>